<keyword evidence="3" id="KW-1185">Reference proteome</keyword>
<evidence type="ECO:0000259" key="1">
    <source>
        <dbReference type="Pfam" id="PF00535"/>
    </source>
</evidence>
<comment type="caution">
    <text evidence="2">The sequence shown here is derived from an EMBL/GenBank/DDBJ whole genome shotgun (WGS) entry which is preliminary data.</text>
</comment>
<dbReference type="InterPro" id="IPR029044">
    <property type="entry name" value="Nucleotide-diphossugar_trans"/>
</dbReference>
<dbReference type="Gene3D" id="3.90.550.10">
    <property type="entry name" value="Spore Coat Polysaccharide Biosynthesis Protein SpsA, Chain A"/>
    <property type="match status" value="1"/>
</dbReference>
<sequence length="621" mass="72890">MEKKEISFTVIMPTYNQCMYIRRAINSLFAQTYANWELIIVNDGCTDLTEDFIQDYLQDERVSYIKYTPNQGLGYALNQALDKAKNNYIAYLPSDDYYYEEHLQIIKERFKQSEDQILLYTNASSQIIDSYQYNKNHTIAGLFAGLGLQLVQVAHKKTVDRWIERSQWVTKDLFQMFWHKLTGYGSFLHIDQETCSWTIHLTQRHKQIDDKHNGGLNIYRSYYQVKEPLKMRVSAINFVNEEEIYQSFRAIYPVKEDALKILIVGELAYNPERIYALEQAGHKLYGLWIPKPNANFFTVGPLPFGHITDISREYWEEEIRQIKPDIIYGLLNYQAIEWTYLVAQKFPEIPLVWHFKEGPMVAQRYGTWDKLLSLYHLADGNIYLNPEIKEWYEQFVSPRGLSFVMDGDLPKADYFTDDFSPRLSETDGEIHTVAPGRLVGVGFKDLAILASRKVHVHLYVENYLEHKKGFIEGAFNATPDHFHLHTRCSPKEWVKEFSQYDAGWLHCFDSTNHGSLRKASWDDLNMPARMNTLAATGLPMIQKDNSKHIVAMQSHVKKRDIGIFFKSYEDLADQLYDNERLKQLQQNVLMSRMDFAFDTYVVPLIQFFREVIHYKKQSIKK</sequence>
<dbReference type="PANTHER" id="PTHR43685:SF2">
    <property type="entry name" value="GLYCOSYLTRANSFERASE 2-LIKE DOMAIN-CONTAINING PROTEIN"/>
    <property type="match status" value="1"/>
</dbReference>
<dbReference type="RefSeq" id="WP_125041430.1">
    <property type="nucleotide sequence ID" value="NZ_BHWB01000006.1"/>
</dbReference>
<evidence type="ECO:0000313" key="3">
    <source>
        <dbReference type="Proteomes" id="UP000288079"/>
    </source>
</evidence>
<protein>
    <recommendedName>
        <fullName evidence="1">Glycosyltransferase 2-like domain-containing protein</fullName>
    </recommendedName>
</protein>
<dbReference type="PANTHER" id="PTHR43685">
    <property type="entry name" value="GLYCOSYLTRANSFERASE"/>
    <property type="match status" value="1"/>
</dbReference>
<dbReference type="SUPFAM" id="SSF53448">
    <property type="entry name" value="Nucleotide-diphospho-sugar transferases"/>
    <property type="match status" value="1"/>
</dbReference>
<organism evidence="2 3">
    <name type="scientific">Bacteroides faecalis</name>
    <dbReference type="NCBI Taxonomy" id="2447885"/>
    <lineage>
        <taxon>Bacteria</taxon>
        <taxon>Pseudomonadati</taxon>
        <taxon>Bacteroidota</taxon>
        <taxon>Bacteroidia</taxon>
        <taxon>Bacteroidales</taxon>
        <taxon>Bacteroidaceae</taxon>
        <taxon>Bacteroides</taxon>
    </lineage>
</organism>
<name>A0A401LVG5_9BACE</name>
<dbReference type="Pfam" id="PF00535">
    <property type="entry name" value="Glycos_transf_2"/>
    <property type="match status" value="1"/>
</dbReference>
<dbReference type="CDD" id="cd00761">
    <property type="entry name" value="Glyco_tranf_GTA_type"/>
    <property type="match status" value="1"/>
</dbReference>
<dbReference type="EMBL" id="BHWB01000006">
    <property type="protein sequence ID" value="GCB35520.1"/>
    <property type="molecule type" value="Genomic_DNA"/>
</dbReference>
<dbReference type="InterPro" id="IPR050834">
    <property type="entry name" value="Glycosyltransf_2"/>
</dbReference>
<dbReference type="Gene3D" id="3.40.50.2000">
    <property type="entry name" value="Glycogen Phosphorylase B"/>
    <property type="match status" value="1"/>
</dbReference>
<dbReference type="OrthoDB" id="9802649at2"/>
<evidence type="ECO:0000313" key="2">
    <source>
        <dbReference type="EMBL" id="GCB35520.1"/>
    </source>
</evidence>
<dbReference type="Proteomes" id="UP000288079">
    <property type="component" value="Unassembled WGS sequence"/>
</dbReference>
<feature type="domain" description="Glycosyltransferase 2-like" evidence="1">
    <location>
        <begin position="9"/>
        <end position="124"/>
    </location>
</feature>
<dbReference type="InterPro" id="IPR001173">
    <property type="entry name" value="Glyco_trans_2-like"/>
</dbReference>
<accession>A0A401LVG5</accession>
<gene>
    <name evidence="2" type="ORF">KGMB02408_24650</name>
</gene>
<reference evidence="2 3" key="1">
    <citation type="submission" date="2018-10" db="EMBL/GenBank/DDBJ databases">
        <title>Draft Genome Sequence of Bacteroides sp. KCTC 15687.</title>
        <authorList>
            <person name="Yu S.Y."/>
            <person name="Kim J.S."/>
            <person name="Oh B.S."/>
            <person name="Park S.H."/>
            <person name="Kang S.W."/>
            <person name="Park J.E."/>
            <person name="Choi S.H."/>
            <person name="Han K.I."/>
            <person name="Lee K.C."/>
            <person name="Eom M.K."/>
            <person name="Suh M.K."/>
            <person name="Lee D.H."/>
            <person name="Yoon H."/>
            <person name="Kim B."/>
            <person name="Yang S.J."/>
            <person name="Lee J.S."/>
            <person name="Lee J.H."/>
        </authorList>
    </citation>
    <scope>NUCLEOTIDE SEQUENCE [LARGE SCALE GENOMIC DNA]</scope>
    <source>
        <strain evidence="2 3">KCTC 15687</strain>
    </source>
</reference>
<dbReference type="AlphaFoldDB" id="A0A401LVG5"/>
<proteinExistence type="predicted"/>